<keyword evidence="3 10" id="KW-0547">Nucleotide-binding</keyword>
<feature type="domain" description="Helicase C-terminal" evidence="14">
    <location>
        <begin position="484"/>
        <end position="630"/>
    </location>
</feature>
<evidence type="ECO:0000313" key="16">
    <source>
        <dbReference type="EMBL" id="KEF60181.1"/>
    </source>
</evidence>
<dbReference type="OrthoDB" id="4310724at2759"/>
<dbReference type="PANTHER" id="PTHR24031">
    <property type="entry name" value="RNA HELICASE"/>
    <property type="match status" value="1"/>
</dbReference>
<dbReference type="STRING" id="1182545.A0A072PJW9"/>
<evidence type="ECO:0000259" key="13">
    <source>
        <dbReference type="PROSITE" id="PS51192"/>
    </source>
</evidence>
<dbReference type="VEuPathDB" id="FungiDB:A1O9_05031"/>
<dbReference type="GO" id="GO:0005524">
    <property type="term" value="F:ATP binding"/>
    <property type="evidence" value="ECO:0007669"/>
    <property type="project" value="UniProtKB-UniRule"/>
</dbReference>
<dbReference type="SUPFAM" id="SSF52540">
    <property type="entry name" value="P-loop containing nucleoside triphosphate hydrolases"/>
    <property type="match status" value="1"/>
</dbReference>
<dbReference type="GO" id="GO:0003724">
    <property type="term" value="F:RNA helicase activity"/>
    <property type="evidence" value="ECO:0007669"/>
    <property type="project" value="UniProtKB-EC"/>
</dbReference>
<dbReference type="Gene3D" id="3.40.50.300">
    <property type="entry name" value="P-loop containing nucleotide triphosphate hydrolases"/>
    <property type="match status" value="2"/>
</dbReference>
<dbReference type="GO" id="GO:0005730">
    <property type="term" value="C:nucleolus"/>
    <property type="evidence" value="ECO:0007669"/>
    <property type="project" value="UniProtKB-SubCell"/>
</dbReference>
<keyword evidence="4 10" id="KW-0378">Hydrolase</keyword>
<comment type="catalytic activity">
    <reaction evidence="8 11">
        <text>ATP + H2O = ADP + phosphate + H(+)</text>
        <dbReference type="Rhea" id="RHEA:13065"/>
        <dbReference type="ChEBI" id="CHEBI:15377"/>
        <dbReference type="ChEBI" id="CHEBI:15378"/>
        <dbReference type="ChEBI" id="CHEBI:30616"/>
        <dbReference type="ChEBI" id="CHEBI:43474"/>
        <dbReference type="ChEBI" id="CHEBI:456216"/>
        <dbReference type="EC" id="3.6.4.13"/>
    </reaction>
</comment>
<evidence type="ECO:0000313" key="17">
    <source>
        <dbReference type="Proteomes" id="UP000027920"/>
    </source>
</evidence>
<evidence type="ECO:0000256" key="2">
    <source>
        <dbReference type="ARBA" id="ARBA00022552"/>
    </source>
</evidence>
<evidence type="ECO:0000256" key="9">
    <source>
        <dbReference type="PROSITE-ProRule" id="PRU00552"/>
    </source>
</evidence>
<feature type="region of interest" description="Disordered" evidence="12">
    <location>
        <begin position="1"/>
        <end position="45"/>
    </location>
</feature>
<dbReference type="InterPro" id="IPR000629">
    <property type="entry name" value="RNA-helicase_DEAD-box_CS"/>
</dbReference>
<evidence type="ECO:0000256" key="11">
    <source>
        <dbReference type="RuleBase" id="RU365068"/>
    </source>
</evidence>
<feature type="short sequence motif" description="Q motif" evidence="9">
    <location>
        <begin position="187"/>
        <end position="215"/>
    </location>
</feature>
<feature type="compositionally biased region" description="Acidic residues" evidence="12">
    <location>
        <begin position="99"/>
        <end position="116"/>
    </location>
</feature>
<dbReference type="PROSITE" id="PS51192">
    <property type="entry name" value="HELICASE_ATP_BIND_1"/>
    <property type="match status" value="1"/>
</dbReference>
<evidence type="ECO:0000259" key="14">
    <source>
        <dbReference type="PROSITE" id="PS51194"/>
    </source>
</evidence>
<dbReference type="InterPro" id="IPR027417">
    <property type="entry name" value="P-loop_NTPase"/>
</dbReference>
<dbReference type="CDD" id="cd17946">
    <property type="entry name" value="DEADc_DDX24"/>
    <property type="match status" value="1"/>
</dbReference>
<dbReference type="PROSITE" id="PS51195">
    <property type="entry name" value="Q_MOTIF"/>
    <property type="match status" value="1"/>
</dbReference>
<evidence type="ECO:0000256" key="8">
    <source>
        <dbReference type="ARBA" id="ARBA00047984"/>
    </source>
</evidence>
<dbReference type="CDD" id="cd18787">
    <property type="entry name" value="SF2_C_DEAD"/>
    <property type="match status" value="1"/>
</dbReference>
<dbReference type="GO" id="GO:0016787">
    <property type="term" value="F:hydrolase activity"/>
    <property type="evidence" value="ECO:0007669"/>
    <property type="project" value="UniProtKB-KW"/>
</dbReference>
<comment type="caution">
    <text evidence="16">The sequence shown here is derived from an EMBL/GenBank/DDBJ whole genome shotgun (WGS) entry which is preliminary data.</text>
</comment>
<comment type="similarity">
    <text evidence="10">Belongs to the DEAD box helicase family.</text>
</comment>
<organism evidence="16 17">
    <name type="scientific">Exophiala aquamarina CBS 119918</name>
    <dbReference type="NCBI Taxonomy" id="1182545"/>
    <lineage>
        <taxon>Eukaryota</taxon>
        <taxon>Fungi</taxon>
        <taxon>Dikarya</taxon>
        <taxon>Ascomycota</taxon>
        <taxon>Pezizomycotina</taxon>
        <taxon>Eurotiomycetes</taxon>
        <taxon>Chaetothyriomycetidae</taxon>
        <taxon>Chaetothyriales</taxon>
        <taxon>Herpotrichiellaceae</taxon>
        <taxon>Exophiala</taxon>
    </lineage>
</organism>
<dbReference type="InterPro" id="IPR011545">
    <property type="entry name" value="DEAD/DEAH_box_helicase_dom"/>
</dbReference>
<dbReference type="Pfam" id="PF00270">
    <property type="entry name" value="DEAD"/>
    <property type="match status" value="1"/>
</dbReference>
<keyword evidence="6 10" id="KW-0067">ATP-binding</keyword>
<dbReference type="PROSITE" id="PS51194">
    <property type="entry name" value="HELICASE_CTER"/>
    <property type="match status" value="1"/>
</dbReference>
<sequence length="754" mass="83786">MSKSVTKRNVNSQEQKPNKKQKISGSSAPPPPSGAKARVRVRGDALKWKPVTLPGRLDDAEGLYGLEEIDGVEVVRDEANNHVMFQPKSDESVDADQNTQEDFEDHDEWAGFDDETIPSNKRKTDKASKVSKSATGTAKNKGKTANTAKSEKVNVKTNQPKRKHDIEPDVHFSLLSDSADEPQVDVSAWKELDLSPPTLSQLARLKFSTPTPIQAAAIPAIRQGHDVIGKAVTGSGKTLTFGLPIFEHWLQTKEEQQHQELVSEAQAKATAPVLALILAPTRELALQLNRHLNELCIGLQKRPRISAVTGGLSIYKQQRLLEHADIVVATPGRLWEVMNDSSASSNPDELMDRLKQIRFLVVDEADRLLSEGHFKEVQDILDALDREVFEEDQPGVPKTPKSPRQTLVFSATFQKGLQQKLTAKRKPGAQAKSELLDNQQSMEYLLKKLAFREAKPTFIDVNPTSQMATALDESIVECGAMKKDLYLYTLLMQNPTSKTIVFTNSISAVKRLTHLLQNLKQPAVALHSTMPQKSRLRSLERFAGQRTILVATDVAARGLDIRGIELIIHYHVPRTADMYVHRSGRTARAQSSGRSILLCSPDEVGGVTRLILEVHKSNKPPVIVETDRRIVTRLESRLNLAQKITDASLAREKTSSKDEWLRTAAEELGVDYDSEDFEVQGQKGRRGRGGGKAQKEKERGAVTKDQIQQWRSELEGMLNKRVNLGVSERYLAGGRVNVEALLNEKMDAAFLDGR</sequence>
<keyword evidence="5 10" id="KW-0347">Helicase</keyword>
<dbReference type="InterPro" id="IPR014014">
    <property type="entry name" value="RNA_helicase_DEAD_Q_motif"/>
</dbReference>
<protein>
    <recommendedName>
        <fullName evidence="11">ATP-dependent RNA helicase</fullName>
        <ecNumber evidence="11">3.6.4.13</ecNumber>
    </recommendedName>
</protein>
<comment type="domain">
    <text evidence="11">The Q motif is unique to and characteristic of the DEAD box family of RNA helicases and controls ATP binding and hydrolysis.</text>
</comment>
<dbReference type="RefSeq" id="XP_013262771.1">
    <property type="nucleotide sequence ID" value="XM_013407317.1"/>
</dbReference>
<evidence type="ECO:0000256" key="7">
    <source>
        <dbReference type="ARBA" id="ARBA00022884"/>
    </source>
</evidence>
<dbReference type="GO" id="GO:0003723">
    <property type="term" value="F:RNA binding"/>
    <property type="evidence" value="ECO:0007669"/>
    <property type="project" value="UniProtKB-UniRule"/>
</dbReference>
<dbReference type="InterPro" id="IPR001650">
    <property type="entry name" value="Helicase_C-like"/>
</dbReference>
<feature type="domain" description="Helicase ATP-binding" evidence="13">
    <location>
        <begin position="218"/>
        <end position="431"/>
    </location>
</feature>
<evidence type="ECO:0000256" key="3">
    <source>
        <dbReference type="ARBA" id="ARBA00022741"/>
    </source>
</evidence>
<dbReference type="SMART" id="SM00487">
    <property type="entry name" value="DEXDc"/>
    <property type="match status" value="1"/>
</dbReference>
<name>A0A072PJW9_9EURO</name>
<evidence type="ECO:0000256" key="6">
    <source>
        <dbReference type="ARBA" id="ARBA00022840"/>
    </source>
</evidence>
<comment type="subcellular location">
    <subcellularLocation>
        <location evidence="1">Nucleus</location>
        <location evidence="1">Nucleolus</location>
    </subcellularLocation>
</comment>
<dbReference type="EC" id="3.6.4.13" evidence="11"/>
<dbReference type="AlphaFoldDB" id="A0A072PJW9"/>
<feature type="compositionally biased region" description="Low complexity" evidence="12">
    <location>
        <begin position="134"/>
        <end position="148"/>
    </location>
</feature>
<feature type="domain" description="DEAD-box RNA helicase Q" evidence="15">
    <location>
        <begin position="187"/>
        <end position="215"/>
    </location>
</feature>
<dbReference type="HOGENOM" id="CLU_003041_13_0_1"/>
<accession>A0A072PJW9</accession>
<feature type="region of interest" description="Disordered" evidence="12">
    <location>
        <begin position="679"/>
        <end position="703"/>
    </location>
</feature>
<dbReference type="GO" id="GO:0006364">
    <property type="term" value="P:rRNA processing"/>
    <property type="evidence" value="ECO:0007669"/>
    <property type="project" value="UniProtKB-KW"/>
</dbReference>
<evidence type="ECO:0000256" key="1">
    <source>
        <dbReference type="ARBA" id="ARBA00004604"/>
    </source>
</evidence>
<dbReference type="PROSITE" id="PS00039">
    <property type="entry name" value="DEAD_ATP_HELICASE"/>
    <property type="match status" value="1"/>
</dbReference>
<dbReference type="EMBL" id="AMGV01000003">
    <property type="protein sequence ID" value="KEF60181.1"/>
    <property type="molecule type" value="Genomic_DNA"/>
</dbReference>
<dbReference type="Pfam" id="PF00271">
    <property type="entry name" value="Helicase_C"/>
    <property type="match status" value="1"/>
</dbReference>
<proteinExistence type="inferred from homology"/>
<gene>
    <name evidence="16" type="ORF">A1O9_05031</name>
</gene>
<feature type="region of interest" description="Disordered" evidence="12">
    <location>
        <begin position="80"/>
        <end position="164"/>
    </location>
</feature>
<feature type="compositionally biased region" description="Polar residues" evidence="12">
    <location>
        <begin position="1"/>
        <end position="15"/>
    </location>
</feature>
<feature type="compositionally biased region" description="Basic and acidic residues" evidence="12">
    <location>
        <begin position="693"/>
        <end position="702"/>
    </location>
</feature>
<evidence type="ECO:0000256" key="5">
    <source>
        <dbReference type="ARBA" id="ARBA00022806"/>
    </source>
</evidence>
<comment type="function">
    <text evidence="11">RNA helicase.</text>
</comment>
<keyword evidence="7 11" id="KW-0694">RNA-binding</keyword>
<evidence type="ECO:0000256" key="4">
    <source>
        <dbReference type="ARBA" id="ARBA00022801"/>
    </source>
</evidence>
<dbReference type="Proteomes" id="UP000027920">
    <property type="component" value="Unassembled WGS sequence"/>
</dbReference>
<dbReference type="SMART" id="SM00490">
    <property type="entry name" value="HELICc"/>
    <property type="match status" value="1"/>
</dbReference>
<reference evidence="16 17" key="1">
    <citation type="submission" date="2013-03" db="EMBL/GenBank/DDBJ databases">
        <title>The Genome Sequence of Exophiala aquamarina CBS 119918.</title>
        <authorList>
            <consortium name="The Broad Institute Genomics Platform"/>
            <person name="Cuomo C."/>
            <person name="de Hoog S."/>
            <person name="Gorbushina A."/>
            <person name="Walker B."/>
            <person name="Young S.K."/>
            <person name="Zeng Q."/>
            <person name="Gargeya S."/>
            <person name="Fitzgerald M."/>
            <person name="Haas B."/>
            <person name="Abouelleil A."/>
            <person name="Allen A.W."/>
            <person name="Alvarado L."/>
            <person name="Arachchi H.M."/>
            <person name="Berlin A.M."/>
            <person name="Chapman S.B."/>
            <person name="Gainer-Dewar J."/>
            <person name="Goldberg J."/>
            <person name="Griggs A."/>
            <person name="Gujja S."/>
            <person name="Hansen M."/>
            <person name="Howarth C."/>
            <person name="Imamovic A."/>
            <person name="Ireland A."/>
            <person name="Larimer J."/>
            <person name="McCowan C."/>
            <person name="Murphy C."/>
            <person name="Pearson M."/>
            <person name="Poon T.W."/>
            <person name="Priest M."/>
            <person name="Roberts A."/>
            <person name="Saif S."/>
            <person name="Shea T."/>
            <person name="Sisk P."/>
            <person name="Sykes S."/>
            <person name="Wortman J."/>
            <person name="Nusbaum C."/>
            <person name="Birren B."/>
        </authorList>
    </citation>
    <scope>NUCLEOTIDE SEQUENCE [LARGE SCALE GENOMIC DNA]</scope>
    <source>
        <strain evidence="16 17">CBS 119918</strain>
    </source>
</reference>
<dbReference type="InterPro" id="IPR014001">
    <property type="entry name" value="Helicase_ATP-bd"/>
</dbReference>
<evidence type="ECO:0000256" key="10">
    <source>
        <dbReference type="RuleBase" id="RU000492"/>
    </source>
</evidence>
<evidence type="ECO:0000259" key="15">
    <source>
        <dbReference type="PROSITE" id="PS51195"/>
    </source>
</evidence>
<dbReference type="GeneID" id="25279958"/>
<keyword evidence="2" id="KW-0698">rRNA processing</keyword>
<keyword evidence="17" id="KW-1185">Reference proteome</keyword>
<evidence type="ECO:0000256" key="12">
    <source>
        <dbReference type="SAM" id="MobiDB-lite"/>
    </source>
</evidence>